<dbReference type="OrthoDB" id="8320584at2"/>
<dbReference type="PROSITE" id="PS51723">
    <property type="entry name" value="PEPTIDASE_M60"/>
    <property type="match status" value="1"/>
</dbReference>
<dbReference type="Proteomes" id="UP000230495">
    <property type="component" value="Unassembled WGS sequence"/>
</dbReference>
<name>A0A2J0PF67_9ENTR</name>
<sequence length="632" mass="70016">MNIFQHGIKKTFSIAALLCASVSSACYAAETVSTNQTMWDEWKNNPGFTEALDELGIDYNNLINPAYASTYDVQNVNNPLFWLNRTLKVYGEAEQGRYQIPVTEVHGNGTNRTTNGGRNNYFLTHTWGVKGENVTLRLGDVPQNVSCYAAVDPNYEGIVGPANELILNANGDTTYTFSQNALLIVGCQDKTKKMENIDTFVSVDIVNGGTYHPLFIFGMNDRAEWRQQAQATTPSGYHFMFDGRTRFVASQAIAQNSATKNIEQTLRQSLLRTITYDKVDGLDGSSWLHQPSRGLLFVSYQSCCWANSGQGLIGVGGDSSIPETPSWLDWHEYGHQFQMGWSWSDQGEVTVNLYSIAACYTTLGDTDFKNCHSNEGFYGFGWDQQAVGTLLKSGHTWNFAKEDLFRRASFFGEIMTSWPQLYPALSKAYREVNQNDPTLVNSSQKKIDWFTLNASKIAGVNLNQYFQQWNIPLSAEAIAAINALNLPQPKKVAKTFTGSLNGSSPITIEVPAEDNTVNIAFVTNTPKAGPTSLVWVEDGETPLYAQVVDSRNRTFIVKLRGQNSHGGCNIHSVNTAVNCNSGTSAYLRIAYKAEDNPLLPQGSYTGVLHLIANDWHNTDWTANVNVDLSIVK</sequence>
<evidence type="ECO:0000313" key="3">
    <source>
        <dbReference type="EMBL" id="PJD71384.1"/>
    </source>
</evidence>
<reference evidence="3 4" key="1">
    <citation type="journal article" date="2017" name="J. Antimicrob. Chemother.">
        <title>Characterization of the population structure, drug resistance mechanisms and plasmids of the community-associated Enterobacter cloacae complex in China.</title>
        <authorList>
            <person name="Zhou K."/>
            <person name="Yu W."/>
            <person name="Cao X."/>
            <person name="Shen P."/>
            <person name="Lu H."/>
            <person name="Luo Q."/>
            <person name="Rossen J.W.A."/>
            <person name="Xiao Y."/>
        </authorList>
    </citation>
    <scope>NUCLEOTIDE SEQUENCE [LARGE SCALE GENOMIC DNA]</scope>
    <source>
        <strain evidence="3">ECC1097</strain>
    </source>
</reference>
<feature type="signal peptide" evidence="1">
    <location>
        <begin position="1"/>
        <end position="28"/>
    </location>
</feature>
<gene>
    <name evidence="3" type="ORF">B9Q37_16940</name>
</gene>
<evidence type="ECO:0000313" key="4">
    <source>
        <dbReference type="Proteomes" id="UP000230495"/>
    </source>
</evidence>
<dbReference type="RefSeq" id="WP_023338823.1">
    <property type="nucleotide sequence ID" value="NC_018405.1"/>
</dbReference>
<accession>A0A2J0PF67</accession>
<keyword evidence="1" id="KW-0732">Signal</keyword>
<dbReference type="InterPro" id="IPR042279">
    <property type="entry name" value="Pep_M60_3"/>
</dbReference>
<dbReference type="EMBL" id="NEEU01000015">
    <property type="protein sequence ID" value="PJD71384.1"/>
    <property type="molecule type" value="Genomic_DNA"/>
</dbReference>
<comment type="caution">
    <text evidence="3">The sequence shown here is derived from an EMBL/GenBank/DDBJ whole genome shotgun (WGS) entry which is preliminary data.</text>
</comment>
<evidence type="ECO:0000256" key="1">
    <source>
        <dbReference type="SAM" id="SignalP"/>
    </source>
</evidence>
<dbReference type="Pfam" id="PF13402">
    <property type="entry name" value="Peptidase_M60"/>
    <property type="match status" value="1"/>
</dbReference>
<evidence type="ECO:0000259" key="2">
    <source>
        <dbReference type="PROSITE" id="PS51723"/>
    </source>
</evidence>
<feature type="domain" description="Peptidase M60" evidence="2">
    <location>
        <begin position="119"/>
        <end position="419"/>
    </location>
</feature>
<proteinExistence type="predicted"/>
<dbReference type="SMART" id="SM01276">
    <property type="entry name" value="M60-like"/>
    <property type="match status" value="1"/>
</dbReference>
<protein>
    <recommendedName>
        <fullName evidence="2">Peptidase M60 domain-containing protein</fullName>
    </recommendedName>
</protein>
<organism evidence="3">
    <name type="scientific">Enterobacter kobei</name>
    <dbReference type="NCBI Taxonomy" id="208224"/>
    <lineage>
        <taxon>Bacteria</taxon>
        <taxon>Pseudomonadati</taxon>
        <taxon>Pseudomonadota</taxon>
        <taxon>Gammaproteobacteria</taxon>
        <taxon>Enterobacterales</taxon>
        <taxon>Enterobacteriaceae</taxon>
        <taxon>Enterobacter</taxon>
        <taxon>Enterobacter cloacae complex</taxon>
    </lineage>
</organism>
<dbReference type="InterPro" id="IPR031161">
    <property type="entry name" value="Peptidase_M60_dom"/>
</dbReference>
<feature type="chain" id="PRO_5014430398" description="Peptidase M60 domain-containing protein" evidence="1">
    <location>
        <begin position="29"/>
        <end position="632"/>
    </location>
</feature>
<dbReference type="AlphaFoldDB" id="A0A2J0PF67"/>
<dbReference type="Gene3D" id="1.10.390.30">
    <property type="entry name" value="Peptidase M60, enhancin-like domain 3"/>
    <property type="match status" value="1"/>
</dbReference>